<keyword evidence="4 7" id="KW-1133">Transmembrane helix</keyword>
<feature type="transmembrane region" description="Helical" evidence="7">
    <location>
        <begin position="50"/>
        <end position="77"/>
    </location>
</feature>
<evidence type="ECO:0000256" key="2">
    <source>
        <dbReference type="ARBA" id="ARBA00008034"/>
    </source>
</evidence>
<dbReference type="PANTHER" id="PTHR30477:SF13">
    <property type="entry name" value="IRON TRANSPORT SYSTEM MEMBRANE PROTEIN HI_0360-RELATED"/>
    <property type="match status" value="1"/>
</dbReference>
<dbReference type="InterPro" id="IPR001626">
    <property type="entry name" value="ABC_TroCD"/>
</dbReference>
<protein>
    <submittedName>
        <fullName evidence="8">Metal ABC transporter permease</fullName>
    </submittedName>
</protein>
<dbReference type="Pfam" id="PF00950">
    <property type="entry name" value="ABC-3"/>
    <property type="match status" value="1"/>
</dbReference>
<feature type="transmembrane region" description="Helical" evidence="7">
    <location>
        <begin position="213"/>
        <end position="234"/>
    </location>
</feature>
<sequence length="273" mass="28067">MLGFEFMRNAFAAATIVAIVAGAVGYFLVLRGETFAGHALAHVGFPGATGAALIGLSPFTGLTIFTILAGLGIGLLGERAHRDVAIGMVLTLSLGLGLLFLHFYTAYASQATSLLFGNVLAIDRGTLAALAGLSAVSLVALGAIARPLLFASLQPELAEAKGLRLPLVSALFMTIAAIATAATMQIVGVLLVFALMVAPAASAMRLTRHIGTGIALAIGLALAIAWSSLILAFFTDWPTSFWITALGTLVFVASAGWKRMVSRRRSAPVSAAA</sequence>
<evidence type="ECO:0000256" key="5">
    <source>
        <dbReference type="ARBA" id="ARBA00023136"/>
    </source>
</evidence>
<proteinExistence type="inferred from homology"/>
<dbReference type="Proteomes" id="UP000332515">
    <property type="component" value="Unassembled WGS sequence"/>
</dbReference>
<feature type="transmembrane region" description="Helical" evidence="7">
    <location>
        <begin position="84"/>
        <end position="107"/>
    </location>
</feature>
<evidence type="ECO:0000256" key="6">
    <source>
        <dbReference type="RuleBase" id="RU003943"/>
    </source>
</evidence>
<name>A0A6A7Y267_9HYPH</name>
<evidence type="ECO:0000256" key="4">
    <source>
        <dbReference type="ARBA" id="ARBA00022989"/>
    </source>
</evidence>
<keyword evidence="3 6" id="KW-0812">Transmembrane</keyword>
<evidence type="ECO:0000256" key="7">
    <source>
        <dbReference type="SAM" id="Phobius"/>
    </source>
</evidence>
<keyword evidence="6" id="KW-0813">Transport</keyword>
<accession>A0A6A7Y267</accession>
<evidence type="ECO:0000313" key="8">
    <source>
        <dbReference type="EMBL" id="MQT12211.1"/>
    </source>
</evidence>
<dbReference type="SUPFAM" id="SSF81345">
    <property type="entry name" value="ABC transporter involved in vitamin B12 uptake, BtuC"/>
    <property type="match status" value="1"/>
</dbReference>
<dbReference type="AlphaFoldDB" id="A0A6A7Y267"/>
<feature type="transmembrane region" description="Helical" evidence="7">
    <location>
        <begin position="127"/>
        <end position="150"/>
    </location>
</feature>
<evidence type="ECO:0000256" key="3">
    <source>
        <dbReference type="ARBA" id="ARBA00022692"/>
    </source>
</evidence>
<dbReference type="GO" id="GO:0043190">
    <property type="term" value="C:ATP-binding cassette (ABC) transporter complex"/>
    <property type="evidence" value="ECO:0007669"/>
    <property type="project" value="InterPro"/>
</dbReference>
<reference evidence="8 9" key="1">
    <citation type="submission" date="2019-09" db="EMBL/GenBank/DDBJ databases">
        <title>Segnochrobactrum spirostomi gen. nov., sp. nov., isolated from the ciliate Spirostomum cf. yagiui and description of a novel family, Segnochrobactraceae fam. nov. within the order Rhizobiales of the class Alphaproteobacteria.</title>
        <authorList>
            <person name="Akter S."/>
            <person name="Shazib S.U.A."/>
            <person name="Shin M.K."/>
        </authorList>
    </citation>
    <scope>NUCLEOTIDE SEQUENCE [LARGE SCALE GENOMIC DNA]</scope>
    <source>
        <strain evidence="8 9">Sp-1</strain>
    </source>
</reference>
<evidence type="ECO:0000256" key="1">
    <source>
        <dbReference type="ARBA" id="ARBA00004141"/>
    </source>
</evidence>
<feature type="transmembrane region" description="Helical" evidence="7">
    <location>
        <begin position="240"/>
        <end position="257"/>
    </location>
</feature>
<feature type="transmembrane region" description="Helical" evidence="7">
    <location>
        <begin position="12"/>
        <end position="30"/>
    </location>
</feature>
<keyword evidence="9" id="KW-1185">Reference proteome</keyword>
<evidence type="ECO:0000313" key="9">
    <source>
        <dbReference type="Proteomes" id="UP000332515"/>
    </source>
</evidence>
<dbReference type="EMBL" id="VWNA01000001">
    <property type="protein sequence ID" value="MQT12211.1"/>
    <property type="molecule type" value="Genomic_DNA"/>
</dbReference>
<gene>
    <name evidence="8" type="ORF">F0357_05945</name>
</gene>
<dbReference type="GO" id="GO:0055085">
    <property type="term" value="P:transmembrane transport"/>
    <property type="evidence" value="ECO:0007669"/>
    <property type="project" value="InterPro"/>
</dbReference>
<dbReference type="InterPro" id="IPR037294">
    <property type="entry name" value="ABC_BtuC-like"/>
</dbReference>
<comment type="subcellular location">
    <subcellularLocation>
        <location evidence="6">Cell membrane</location>
        <topology evidence="6">Multi-pass membrane protein</topology>
    </subcellularLocation>
    <subcellularLocation>
        <location evidence="1">Membrane</location>
        <topology evidence="1">Multi-pass membrane protein</topology>
    </subcellularLocation>
</comment>
<comment type="similarity">
    <text evidence="2 6">Belongs to the ABC-3 integral membrane protein family.</text>
</comment>
<dbReference type="PANTHER" id="PTHR30477">
    <property type="entry name" value="ABC-TRANSPORTER METAL-BINDING PROTEIN"/>
    <property type="match status" value="1"/>
</dbReference>
<dbReference type="Gene3D" id="1.10.3470.10">
    <property type="entry name" value="ABC transporter involved in vitamin B12 uptake, BtuC"/>
    <property type="match status" value="1"/>
</dbReference>
<comment type="caution">
    <text evidence="8">The sequence shown here is derived from an EMBL/GenBank/DDBJ whole genome shotgun (WGS) entry which is preliminary data.</text>
</comment>
<dbReference type="GO" id="GO:0010043">
    <property type="term" value="P:response to zinc ion"/>
    <property type="evidence" value="ECO:0007669"/>
    <property type="project" value="TreeGrafter"/>
</dbReference>
<keyword evidence="5 7" id="KW-0472">Membrane</keyword>
<organism evidence="8 9">
    <name type="scientific">Segnochrobactrum spirostomi</name>
    <dbReference type="NCBI Taxonomy" id="2608987"/>
    <lineage>
        <taxon>Bacteria</taxon>
        <taxon>Pseudomonadati</taxon>
        <taxon>Pseudomonadota</taxon>
        <taxon>Alphaproteobacteria</taxon>
        <taxon>Hyphomicrobiales</taxon>
        <taxon>Segnochrobactraceae</taxon>
        <taxon>Segnochrobactrum</taxon>
    </lineage>
</organism>